<evidence type="ECO:0000259" key="2">
    <source>
        <dbReference type="PROSITE" id="PS50020"/>
    </source>
</evidence>
<dbReference type="EMBL" id="CAJPDS010000010">
    <property type="protein sequence ID" value="CAF9911222.1"/>
    <property type="molecule type" value="Genomic_DNA"/>
</dbReference>
<evidence type="ECO:0000313" key="3">
    <source>
        <dbReference type="EMBL" id="CAF9911222.1"/>
    </source>
</evidence>
<feature type="domain" description="WW" evidence="2">
    <location>
        <begin position="279"/>
        <end position="312"/>
    </location>
</feature>
<protein>
    <recommendedName>
        <fullName evidence="2">WW domain-containing protein</fullName>
    </recommendedName>
</protein>
<sequence>MSFGTSVGEFVKLGKKAWDLYQACFNAPEVFRSAAQQCFGIHAAIEQTQRSLFELDSNDNQEDHVVYVKLAMMTSNCRHTLARLEQVLKKYKGLGTSGHNLWDTTRFALGGAKEELAEIRSELGTHLTAISLFLQSIHYDRLQSSLKRSESARLPARVVDSNQKETWYLQLPWFPSSLQTALRTKKETLLNRHSLNQDWRDLIVPLTAAEQSTRPSLDPEISYSPDEQWLSVLPEGWQRVWLNAVEYQYRYVFRPKSQISSRAYDRIAPFETLIEVEVDDLPPGWKRSTNANGGTNYFQQSTGTSQLRPPLLKVRDLSEEHMVGWQCHDGMPIDLDDSISRELASARYVDPRIPTEEITASLPKGWLWSCDPAGHPVYRFSDVGEHWESTVHPAFFLHHSGRLPPGWDYRLDQWGVLFYVDHHTRTAQRVHPKADGVTNLATGLPNGWTRLTDHEDVVYYIEEKSLLATYEGSATKSGGDEAKFGLSAKPSNGDIPPKIESSPMGARETQSVDEQASTSSRTA</sequence>
<name>A0A8H3EVT5_9LECA</name>
<organism evidence="3 4">
    <name type="scientific">Heterodermia speciosa</name>
    <dbReference type="NCBI Taxonomy" id="116794"/>
    <lineage>
        <taxon>Eukaryota</taxon>
        <taxon>Fungi</taxon>
        <taxon>Dikarya</taxon>
        <taxon>Ascomycota</taxon>
        <taxon>Pezizomycotina</taxon>
        <taxon>Lecanoromycetes</taxon>
        <taxon>OSLEUM clade</taxon>
        <taxon>Lecanoromycetidae</taxon>
        <taxon>Caliciales</taxon>
        <taxon>Physciaceae</taxon>
        <taxon>Heterodermia</taxon>
    </lineage>
</organism>
<dbReference type="SUPFAM" id="SSF51045">
    <property type="entry name" value="WW domain"/>
    <property type="match status" value="2"/>
</dbReference>
<dbReference type="Gene3D" id="2.20.70.10">
    <property type="match status" value="1"/>
</dbReference>
<proteinExistence type="predicted"/>
<dbReference type="AlphaFoldDB" id="A0A8H3EVT5"/>
<feature type="compositionally biased region" description="Polar residues" evidence="1">
    <location>
        <begin position="508"/>
        <end position="523"/>
    </location>
</feature>
<keyword evidence="4" id="KW-1185">Reference proteome</keyword>
<evidence type="ECO:0000313" key="4">
    <source>
        <dbReference type="Proteomes" id="UP000664521"/>
    </source>
</evidence>
<feature type="region of interest" description="Disordered" evidence="1">
    <location>
        <begin position="474"/>
        <end position="523"/>
    </location>
</feature>
<feature type="domain" description="WW" evidence="2">
    <location>
        <begin position="401"/>
        <end position="434"/>
    </location>
</feature>
<dbReference type="InterPro" id="IPR036020">
    <property type="entry name" value="WW_dom_sf"/>
</dbReference>
<evidence type="ECO:0000256" key="1">
    <source>
        <dbReference type="SAM" id="MobiDB-lite"/>
    </source>
</evidence>
<dbReference type="PROSITE" id="PS50020">
    <property type="entry name" value="WW_DOMAIN_2"/>
    <property type="match status" value="2"/>
</dbReference>
<comment type="caution">
    <text evidence="3">The sequence shown here is derived from an EMBL/GenBank/DDBJ whole genome shotgun (WGS) entry which is preliminary data.</text>
</comment>
<reference evidence="3" key="1">
    <citation type="submission" date="2021-03" db="EMBL/GenBank/DDBJ databases">
        <authorList>
            <person name="Tagirdzhanova G."/>
        </authorList>
    </citation>
    <scope>NUCLEOTIDE SEQUENCE</scope>
</reference>
<gene>
    <name evidence="3" type="ORF">HETSPECPRED_000275</name>
</gene>
<dbReference type="InterPro" id="IPR001202">
    <property type="entry name" value="WW_dom"/>
</dbReference>
<dbReference type="OrthoDB" id="5392845at2759"/>
<accession>A0A8H3EVT5</accession>
<dbReference type="Proteomes" id="UP000664521">
    <property type="component" value="Unassembled WGS sequence"/>
</dbReference>